<reference evidence="2 3" key="1">
    <citation type="journal article" date="2014" name="MBio">
        <title>The Ordospora colligata genome; evolution of extreme reduction in microsporidia and host-to-parasite horizontal gene transfer.</title>
        <authorList>
            <person name="Pombert J.-F."/>
            <person name="Haag K.L."/>
            <person name="Beidas S."/>
            <person name="Ebert D."/>
            <person name="Keeling P.J."/>
        </authorList>
    </citation>
    <scope>NUCLEOTIDE SEQUENCE [LARGE SCALE GENOMIC DNA]</scope>
    <source>
        <strain evidence="2 3">OC4</strain>
    </source>
</reference>
<dbReference type="PANTHER" id="PTHR31913:SF0">
    <property type="entry name" value="VACUOLAR IMPORT AND DEGRADATION PROTEIN 27"/>
    <property type="match status" value="1"/>
</dbReference>
<dbReference type="SUPFAM" id="SSF50969">
    <property type="entry name" value="YVTN repeat-like/Quinoprotein amine dehydrogenase"/>
    <property type="match status" value="1"/>
</dbReference>
<dbReference type="VEuPathDB" id="MicrosporidiaDB:M896_110140"/>
<dbReference type="EMBL" id="JOKQ01000011">
    <property type="protein sequence ID" value="KHN68986.1"/>
    <property type="molecule type" value="Genomic_DNA"/>
</dbReference>
<dbReference type="RefSeq" id="XP_014563028.1">
    <property type="nucleotide sequence ID" value="XM_014707542.1"/>
</dbReference>
<dbReference type="GO" id="GO:0005737">
    <property type="term" value="C:cytoplasm"/>
    <property type="evidence" value="ECO:0007669"/>
    <property type="project" value="TreeGrafter"/>
</dbReference>
<dbReference type="GeneID" id="26262485"/>
<evidence type="ECO:0000313" key="2">
    <source>
        <dbReference type="EMBL" id="KHN68986.1"/>
    </source>
</evidence>
<organism evidence="2 3">
    <name type="scientific">Ordospora colligata OC4</name>
    <dbReference type="NCBI Taxonomy" id="1354746"/>
    <lineage>
        <taxon>Eukaryota</taxon>
        <taxon>Fungi</taxon>
        <taxon>Fungi incertae sedis</taxon>
        <taxon>Microsporidia</taxon>
        <taxon>Ordosporidae</taxon>
        <taxon>Ordospora</taxon>
    </lineage>
</organism>
<dbReference type="Proteomes" id="UP000031056">
    <property type="component" value="Unassembled WGS sequence"/>
</dbReference>
<proteinExistence type="predicted"/>
<sequence length="577" mass="67054">MVIDKIKRMFSSVNRKEEMFGDIYDQGEVLIHKCLMLKIKDEVCFERKGISKKFKIDEIVSLEYREGTLSFIHGHKKYVFIGSGDFCSFEREIKPFTKEVEEAYKKTAKYSRYNISTGLFEEVADKVKVWIVKDKVFVIRIETGKEVIHFEEIKTETQYYMDQVNMTFVWSVLKDGAFHTFSLRFMHNVDFLEFLSKYVGCLYKNVNDDEKGDADAEKYFERMEMENYIHDESENTDDKEDYESCDDDELENHFGEADEKNKHLVIGDEMAFITRGKSVGVFRNTEEGLEFKANIKNVLDNEIEKMITHGKCKELIYLDKNERDRLHMLDVERGEVVETWEMNREVNDYFDSEKLVDTGTLIGVSDYSVFRIDPRTKEKVVESKEYKTKNEFNCGMATGKGHVVVASRKGDLRLYDKIDKRAKSLLPGFGDEIKHVDVTSNGKYIICTCKNYLMLSSVPGDYKTPVGKDKPVPKRLQLKPEHLAYMNEEIDFTPAKFSTDESESSIITSTGSYVIKWNLEDVLNGKPYSYQLAKCNDLIVADNFEFGENNSVIVTMPDDVKKVNVKSLKKPNRSIWR</sequence>
<dbReference type="OrthoDB" id="10251113at2759"/>
<dbReference type="AlphaFoldDB" id="A0A0B2UD37"/>
<protein>
    <submittedName>
        <fullName evidence="2">Vacuole import and degradation protein</fullName>
    </submittedName>
</protein>
<comment type="caution">
    <text evidence="2">The sequence shown here is derived from an EMBL/GenBank/DDBJ whole genome shotgun (WGS) entry which is preliminary data.</text>
</comment>
<dbReference type="HOGENOM" id="CLU_007002_1_1_1"/>
<feature type="domain" description="Vacuolar import/degradation Vid27 C-terminal" evidence="1">
    <location>
        <begin position="260"/>
        <end position="574"/>
    </location>
</feature>
<dbReference type="InterPro" id="IPR011044">
    <property type="entry name" value="Quino_amine_DH_bsu"/>
</dbReference>
<dbReference type="InParanoid" id="A0A0B2UD37"/>
<dbReference type="InterPro" id="IPR040458">
    <property type="entry name" value="Vid27"/>
</dbReference>
<dbReference type="GO" id="GO:0005634">
    <property type="term" value="C:nucleus"/>
    <property type="evidence" value="ECO:0007669"/>
    <property type="project" value="TreeGrafter"/>
</dbReference>
<gene>
    <name evidence="2" type="ORF">M896_110140</name>
</gene>
<keyword evidence="3" id="KW-1185">Reference proteome</keyword>
<dbReference type="FunCoup" id="A0A0B2UD37">
    <property type="interactions" value="53"/>
</dbReference>
<accession>A0A0B2UD37</accession>
<name>A0A0B2UD37_9MICR</name>
<evidence type="ECO:0000259" key="1">
    <source>
        <dbReference type="Pfam" id="PF08553"/>
    </source>
</evidence>
<dbReference type="InterPro" id="IPR013863">
    <property type="entry name" value="VID27_C"/>
</dbReference>
<dbReference type="PANTHER" id="PTHR31913">
    <property type="entry name" value="VACUOLAR IMPORT AND DEGRADATION PROTEIN 27"/>
    <property type="match status" value="1"/>
</dbReference>
<dbReference type="Pfam" id="PF08553">
    <property type="entry name" value="VID27"/>
    <property type="match status" value="1"/>
</dbReference>
<evidence type="ECO:0000313" key="3">
    <source>
        <dbReference type="Proteomes" id="UP000031056"/>
    </source>
</evidence>